<gene>
    <name evidence="2" type="primary">nad6</name>
</gene>
<dbReference type="EMBL" id="MG989230">
    <property type="protein sequence ID" value="AWU48984.1"/>
    <property type="molecule type" value="Genomic_DNA"/>
</dbReference>
<name>A0A344A2J3_9HEMI</name>
<protein>
    <submittedName>
        <fullName evidence="2">NADH dehydrogenase subunit 6</fullName>
    </submittedName>
</protein>
<feature type="transmembrane region" description="Helical" evidence="1">
    <location>
        <begin position="84"/>
        <end position="102"/>
    </location>
</feature>
<reference evidence="2" key="1">
    <citation type="submission" date="2018-02" db="EMBL/GenBank/DDBJ databases">
        <title>Resolving the psyllid tree of life: Phylogenomic analysis of the superfamily Psylloidea (Hemiptera).</title>
        <authorList>
            <person name="Percy D.M."/>
            <person name="Sveinsson S."/>
            <person name="Lemmon A.R."/>
            <person name="Lemmon E.M."/>
            <person name="Ouvrard D."/>
            <person name="Burckhardt D."/>
        </authorList>
    </citation>
    <scope>NUCLEOTIDE SEQUENCE</scope>
    <source>
        <strain evidence="2">DP1.idba.136_circ</strain>
    </source>
</reference>
<feature type="transmembrane region" description="Helical" evidence="1">
    <location>
        <begin position="47"/>
        <end position="72"/>
    </location>
</feature>
<accession>A0A344A2J3</accession>
<evidence type="ECO:0000313" key="2">
    <source>
        <dbReference type="EMBL" id="AWU48984.1"/>
    </source>
</evidence>
<keyword evidence="2" id="KW-0496">Mitochondrion</keyword>
<dbReference type="AlphaFoldDB" id="A0A344A2J3"/>
<keyword evidence="1" id="KW-1133">Transmembrane helix</keyword>
<keyword evidence="1" id="KW-0812">Transmembrane</keyword>
<geneLocation type="mitochondrion" evidence="2"/>
<feature type="transmembrane region" description="Helical" evidence="1">
    <location>
        <begin position="122"/>
        <end position="148"/>
    </location>
</feature>
<evidence type="ECO:0000256" key="1">
    <source>
        <dbReference type="SAM" id="Phobius"/>
    </source>
</evidence>
<organism evidence="2">
    <name type="scientific">Livia junci</name>
    <dbReference type="NCBI Taxonomy" id="1449964"/>
    <lineage>
        <taxon>Eukaryota</taxon>
        <taxon>Metazoa</taxon>
        <taxon>Ecdysozoa</taxon>
        <taxon>Arthropoda</taxon>
        <taxon>Hexapoda</taxon>
        <taxon>Insecta</taxon>
        <taxon>Pterygota</taxon>
        <taxon>Neoptera</taxon>
        <taxon>Paraneoptera</taxon>
        <taxon>Hemiptera</taxon>
        <taxon>Sternorrhyncha</taxon>
        <taxon>Psylloidea</taxon>
        <taxon>Liviidae</taxon>
        <taxon>Livia</taxon>
    </lineage>
</organism>
<keyword evidence="1" id="KW-0472">Membrane</keyword>
<sequence length="159" mass="18778">MKLNLMVMLFMSSIMSNVNHPLLLSMMVMIQNVMVCLYMRFMTSSAWIPLTMFLVIVGGLMVIFMYTTSICSNIKFNKLNLTKSFIYFLLIFIMLPPEFYPMNNNENIQLMDLFNTEMYKLYLPINLMSSLFLFIYLLMALLIMISMLNKEKGPMRKKY</sequence>
<proteinExistence type="predicted"/>